<dbReference type="CDD" id="cd03362">
    <property type="entry name" value="TOPRIM_TopoIA_TopoIII"/>
    <property type="match status" value="1"/>
</dbReference>
<dbReference type="Gene3D" id="1.10.460.10">
    <property type="entry name" value="Topoisomerase I, domain 2"/>
    <property type="match status" value="1"/>
</dbReference>
<evidence type="ECO:0000256" key="7">
    <source>
        <dbReference type="ARBA" id="ARBA00030003"/>
    </source>
</evidence>
<evidence type="ECO:0000256" key="2">
    <source>
        <dbReference type="ARBA" id="ARBA00009446"/>
    </source>
</evidence>
<dbReference type="RefSeq" id="WP_308456691.1">
    <property type="nucleotide sequence ID" value="NZ_JAJEQM010000013.1"/>
</dbReference>
<dbReference type="InterPro" id="IPR013826">
    <property type="entry name" value="Topo_IA_cen_sub3"/>
</dbReference>
<dbReference type="InterPro" id="IPR013825">
    <property type="entry name" value="Topo_IA_cen_sub2"/>
</dbReference>
<dbReference type="GO" id="GO:0043597">
    <property type="term" value="C:cytoplasmic replication fork"/>
    <property type="evidence" value="ECO:0007669"/>
    <property type="project" value="TreeGrafter"/>
</dbReference>
<dbReference type="InterPro" id="IPR013824">
    <property type="entry name" value="Topo_IA_cen_sub1"/>
</dbReference>
<evidence type="ECO:0000259" key="11">
    <source>
        <dbReference type="PROSITE" id="PS52039"/>
    </source>
</evidence>
<dbReference type="GO" id="GO:0006310">
    <property type="term" value="P:DNA recombination"/>
    <property type="evidence" value="ECO:0007669"/>
    <property type="project" value="TreeGrafter"/>
</dbReference>
<dbReference type="PANTHER" id="PTHR11390">
    <property type="entry name" value="PROKARYOTIC DNA TOPOISOMERASE"/>
    <property type="match status" value="1"/>
</dbReference>
<dbReference type="InterPro" id="IPR003602">
    <property type="entry name" value="Topo_IA_DNA-bd_dom"/>
</dbReference>
<evidence type="ECO:0000256" key="10">
    <source>
        <dbReference type="ARBA" id="ARBA00032877"/>
    </source>
</evidence>
<dbReference type="SUPFAM" id="SSF56712">
    <property type="entry name" value="Prokaryotic type I DNA topoisomerase"/>
    <property type="match status" value="1"/>
</dbReference>
<sequence length="834" mass="94401">MILVIAEKPSLGRDIADALPGQVTERNNRFIRKGDYAVTWVFGHMLSLKEPEDYDMKYKKWSLDDLPIYFDSWELKMGEDSKSNRNYETKAQRVGLIGELLEESESVIHAGDPDEEGQLLIDEILRWFDYKKPVKRLNTGDTTRGGLVKALSHMTDNDDSLNEGWSAYARSVADLMIGVNMSRFFTCSNSGVLLAVGRVQTPTLGLVVKRDMQIEGHIKTVYYDIFADVNVETADGNKTVTAKYTKKKQKGAENKQITELDESEKIKNDLINKRFDNIKIEKKVVNEDPPLPFNLVKLQSYCSSHFGYNPADVMDITQSLRETHTAITYNRSDCQYLSEEHFKEASKTLAQVVQNIKFKPSELDPTIHSKCFNDKNITAHFAIIPTNNKVDLNKLTEHEKNVYLAVCKYYMAQFLPKAVKEKTKMTIELDCEYTLVAYSTVVLKKGYTAIFKDIKAEEVTELSTIADGMYSGTAIDARLEEKETKPPSRYTKATLNEDMTRIAKYVTDPEVKKMLLEKDKDKKGENGSIGTSATRSTIIDSLITKGYVAEDGKRLISTELGRELYRILPDEIKKADMTAKWWAIQEDIRSGDKTYKSLTDNVLDTIKTVISNSYPAVNQAVMTKAVTEKYHEVIGTCPLCGGNVIEGTRGFGCSNWREPMNCKFTVWKNQTKGMFSNVTITLPMAKKLLAGKSVRMKKLLKNDGTTFDADVELKVDKESQYPVQFVFAPPKPLGKCPKCNGDVVESMKAFSCNNNCGFIIWKKSDRGLFKKTTITQTMVKKWLAGDKVRCNKLMGKNDTEFKADVTMKYNPDSVYNAPDFTLEFVNDEKKDVSQ</sequence>
<keyword evidence="4" id="KW-0799">Topoisomerase</keyword>
<comment type="catalytic activity">
    <reaction evidence="1">
        <text>ATP-independent breakage of single-stranded DNA, followed by passage and rejoining.</text>
        <dbReference type="EC" id="5.6.2.1"/>
    </reaction>
</comment>
<evidence type="ECO:0000313" key="12">
    <source>
        <dbReference type="EMBL" id="MCC2211063.1"/>
    </source>
</evidence>
<dbReference type="PROSITE" id="PS52039">
    <property type="entry name" value="TOPO_IA_2"/>
    <property type="match status" value="1"/>
</dbReference>
<dbReference type="InterPro" id="IPR003601">
    <property type="entry name" value="Topo_IA_2"/>
</dbReference>
<dbReference type="SMART" id="SM00436">
    <property type="entry name" value="TOP1Bc"/>
    <property type="match status" value="1"/>
</dbReference>
<dbReference type="Proteomes" id="UP001198242">
    <property type="component" value="Unassembled WGS sequence"/>
</dbReference>
<comment type="caution">
    <text evidence="12">The sequence shown here is derived from an EMBL/GenBank/DDBJ whole genome shotgun (WGS) entry which is preliminary data.</text>
</comment>
<dbReference type="PRINTS" id="PR00417">
    <property type="entry name" value="PRTPISMRASEI"/>
</dbReference>
<keyword evidence="5" id="KW-0238">DNA-binding</keyword>
<dbReference type="GO" id="GO:0003917">
    <property type="term" value="F:DNA topoisomerase type I (single strand cut, ATP-independent) activity"/>
    <property type="evidence" value="ECO:0007669"/>
    <property type="project" value="UniProtKB-EC"/>
</dbReference>
<dbReference type="SMART" id="SM00493">
    <property type="entry name" value="TOPRIM"/>
    <property type="match status" value="1"/>
</dbReference>
<dbReference type="EMBL" id="JAJEQM010000013">
    <property type="protein sequence ID" value="MCC2211063.1"/>
    <property type="molecule type" value="Genomic_DNA"/>
</dbReference>
<reference evidence="12 13" key="1">
    <citation type="submission" date="2021-10" db="EMBL/GenBank/DDBJ databases">
        <title>Anaerobic single-cell dispensing facilitates the cultivation of human gut bacteria.</title>
        <authorList>
            <person name="Afrizal A."/>
        </authorList>
    </citation>
    <scope>NUCLEOTIDE SEQUENCE [LARGE SCALE GENOMIC DNA]</scope>
    <source>
        <strain evidence="12 13">CLA-AA-H232</strain>
    </source>
</reference>
<dbReference type="Pfam" id="PF01751">
    <property type="entry name" value="Toprim"/>
    <property type="match status" value="1"/>
</dbReference>
<dbReference type="GO" id="GO:0006281">
    <property type="term" value="P:DNA repair"/>
    <property type="evidence" value="ECO:0007669"/>
    <property type="project" value="TreeGrafter"/>
</dbReference>
<comment type="similarity">
    <text evidence="2">Belongs to the type IA topoisomerase family.</text>
</comment>
<protein>
    <recommendedName>
        <fullName evidence="3">DNA topoisomerase</fullName>
        <ecNumber evidence="3">5.6.2.1</ecNumber>
    </recommendedName>
    <alternativeName>
        <fullName evidence="10">Omega-protein</fullName>
    </alternativeName>
    <alternativeName>
        <fullName evidence="9">Relaxing enzyme</fullName>
    </alternativeName>
    <alternativeName>
        <fullName evidence="7">Swivelase</fullName>
    </alternativeName>
    <alternativeName>
        <fullName evidence="8">Untwisting enzyme</fullName>
    </alternativeName>
</protein>
<evidence type="ECO:0000256" key="1">
    <source>
        <dbReference type="ARBA" id="ARBA00000213"/>
    </source>
</evidence>
<dbReference type="Gene3D" id="3.40.50.140">
    <property type="match status" value="1"/>
</dbReference>
<evidence type="ECO:0000256" key="5">
    <source>
        <dbReference type="ARBA" id="ARBA00023125"/>
    </source>
</evidence>
<dbReference type="PANTHER" id="PTHR11390:SF21">
    <property type="entry name" value="DNA TOPOISOMERASE 3-ALPHA"/>
    <property type="match status" value="1"/>
</dbReference>
<dbReference type="InterPro" id="IPR034144">
    <property type="entry name" value="TOPRIM_TopoIII"/>
</dbReference>
<evidence type="ECO:0000256" key="6">
    <source>
        <dbReference type="ARBA" id="ARBA00023235"/>
    </source>
</evidence>
<evidence type="ECO:0000256" key="8">
    <source>
        <dbReference type="ARBA" id="ARBA00031985"/>
    </source>
</evidence>
<dbReference type="GO" id="GO:0006265">
    <property type="term" value="P:DNA topological change"/>
    <property type="evidence" value="ECO:0007669"/>
    <property type="project" value="InterPro"/>
</dbReference>
<evidence type="ECO:0000313" key="13">
    <source>
        <dbReference type="Proteomes" id="UP001198242"/>
    </source>
</evidence>
<dbReference type="GO" id="GO:0003677">
    <property type="term" value="F:DNA binding"/>
    <property type="evidence" value="ECO:0007669"/>
    <property type="project" value="UniProtKB-KW"/>
</dbReference>
<evidence type="ECO:0000256" key="4">
    <source>
        <dbReference type="ARBA" id="ARBA00023029"/>
    </source>
</evidence>
<evidence type="ECO:0000256" key="3">
    <source>
        <dbReference type="ARBA" id="ARBA00012891"/>
    </source>
</evidence>
<dbReference type="AlphaFoldDB" id="A0AAE3DZW6"/>
<dbReference type="InterPro" id="IPR023405">
    <property type="entry name" value="Topo_IA_core_domain"/>
</dbReference>
<name>A0AAE3DZW6_9FIRM</name>
<dbReference type="InterPro" id="IPR013497">
    <property type="entry name" value="Topo_IA_cen"/>
</dbReference>
<dbReference type="SMART" id="SM00437">
    <property type="entry name" value="TOP1Ac"/>
    <property type="match status" value="1"/>
</dbReference>
<organism evidence="12 13">
    <name type="scientific">Hominilimicola fabiformis</name>
    <dbReference type="NCBI Taxonomy" id="2885356"/>
    <lineage>
        <taxon>Bacteria</taxon>
        <taxon>Bacillati</taxon>
        <taxon>Bacillota</taxon>
        <taxon>Clostridia</taxon>
        <taxon>Eubacteriales</taxon>
        <taxon>Oscillospiraceae</taxon>
        <taxon>Hominilimicola</taxon>
    </lineage>
</organism>
<accession>A0AAE3DZW6</accession>
<dbReference type="Pfam" id="PF01131">
    <property type="entry name" value="Topoisom_bac"/>
    <property type="match status" value="1"/>
</dbReference>
<keyword evidence="13" id="KW-1185">Reference proteome</keyword>
<dbReference type="EC" id="5.6.2.1" evidence="3"/>
<proteinExistence type="inferred from homology"/>
<dbReference type="Gene3D" id="1.10.290.10">
    <property type="entry name" value="Topoisomerase I, domain 4"/>
    <property type="match status" value="1"/>
</dbReference>
<gene>
    <name evidence="12" type="ORF">LKE05_09715</name>
</gene>
<dbReference type="InterPro" id="IPR006171">
    <property type="entry name" value="TOPRIM_dom"/>
</dbReference>
<dbReference type="Gene3D" id="2.70.20.10">
    <property type="entry name" value="Topoisomerase I, domain 3"/>
    <property type="match status" value="1"/>
</dbReference>
<dbReference type="InterPro" id="IPR000380">
    <property type="entry name" value="Topo_IA"/>
</dbReference>
<feature type="domain" description="Topo IA-type catalytic" evidence="11">
    <location>
        <begin position="160"/>
        <end position="610"/>
    </location>
</feature>
<evidence type="ECO:0000256" key="9">
    <source>
        <dbReference type="ARBA" id="ARBA00032235"/>
    </source>
</evidence>
<keyword evidence="6" id="KW-0413">Isomerase</keyword>